<keyword evidence="6" id="KW-1185">Reference proteome</keyword>
<comment type="similarity">
    <text evidence="1">Belongs to the NmrA-type oxidoreductase family.</text>
</comment>
<comment type="caution">
    <text evidence="5">The sequence shown here is derived from an EMBL/GenBank/DDBJ whole genome shotgun (WGS) entry which is preliminary data.</text>
</comment>
<dbReference type="InterPro" id="IPR008030">
    <property type="entry name" value="NmrA-like"/>
</dbReference>
<dbReference type="Gene3D" id="3.40.50.720">
    <property type="entry name" value="NAD(P)-binding Rossmann-like Domain"/>
    <property type="match status" value="1"/>
</dbReference>
<dbReference type="Pfam" id="PF05368">
    <property type="entry name" value="NmrA"/>
    <property type="match status" value="1"/>
</dbReference>
<dbReference type="GO" id="GO:0016491">
    <property type="term" value="F:oxidoreductase activity"/>
    <property type="evidence" value="ECO:0007669"/>
    <property type="project" value="UniProtKB-KW"/>
</dbReference>
<sequence>MTKTVAVIGATGLQGSSVLKTLHATPGYRVRGVTRRPGGEAAQALAAQCPDAEWVQGDLNDAGSLAAAFRGADVVFGVTDFFQPDVLARVAAGDQDAEFAQGRNIVDAAIAARVALVVWSGLPSAARLSGGKYPGVLHFEGKHRVAEYLRSKSGQIDGLVVHVGFYMENYTRFARLSPETGDGRTVEFAFPLRPDTRLPLTDTASDVGPVVRHMLAHPDQFRGAPAVVVSGGDRAAREMAAAFTEATGRPARFVQIPYDALGSDELAQMFRFLDEFGYFGHDAPDTSNAVDGYSFTTPLEFWKRRGWTGPVQPPAAS</sequence>
<name>A0A9W8LFC2_9FUNG</name>
<evidence type="ECO:0000256" key="1">
    <source>
        <dbReference type="ARBA" id="ARBA00006328"/>
    </source>
</evidence>
<dbReference type="Gene3D" id="3.90.25.10">
    <property type="entry name" value="UDP-galactose 4-epimerase, domain 1"/>
    <property type="match status" value="1"/>
</dbReference>
<accession>A0A9W8LFC2</accession>
<dbReference type="CDD" id="cd05251">
    <property type="entry name" value="NmrA_like_SDR_a"/>
    <property type="match status" value="1"/>
</dbReference>
<dbReference type="GO" id="GO:0005634">
    <property type="term" value="C:nucleus"/>
    <property type="evidence" value="ECO:0007669"/>
    <property type="project" value="TreeGrafter"/>
</dbReference>
<evidence type="ECO:0000313" key="5">
    <source>
        <dbReference type="EMBL" id="KAJ2777526.1"/>
    </source>
</evidence>
<dbReference type="OrthoDB" id="3358371at2759"/>
<dbReference type="PANTHER" id="PTHR42748:SF30">
    <property type="entry name" value="NMRA-LIKE DOMAIN-CONTAINING PROTEIN"/>
    <property type="match status" value="1"/>
</dbReference>
<dbReference type="AlphaFoldDB" id="A0A9W8LFC2"/>
<evidence type="ECO:0000259" key="4">
    <source>
        <dbReference type="Pfam" id="PF05368"/>
    </source>
</evidence>
<dbReference type="Proteomes" id="UP001140217">
    <property type="component" value="Unassembled WGS sequence"/>
</dbReference>
<evidence type="ECO:0000313" key="6">
    <source>
        <dbReference type="Proteomes" id="UP001140217"/>
    </source>
</evidence>
<dbReference type="InterPro" id="IPR051164">
    <property type="entry name" value="NmrA-like_oxidored"/>
</dbReference>
<protein>
    <recommendedName>
        <fullName evidence="4">NmrA-like domain-containing protein</fullName>
    </recommendedName>
</protein>
<dbReference type="EMBL" id="JANBUL010000285">
    <property type="protein sequence ID" value="KAJ2777526.1"/>
    <property type="molecule type" value="Genomic_DNA"/>
</dbReference>
<dbReference type="InterPro" id="IPR036291">
    <property type="entry name" value="NAD(P)-bd_dom_sf"/>
</dbReference>
<keyword evidence="2" id="KW-0521">NADP</keyword>
<evidence type="ECO:0000256" key="3">
    <source>
        <dbReference type="ARBA" id="ARBA00023002"/>
    </source>
</evidence>
<proteinExistence type="inferred from homology"/>
<keyword evidence="3" id="KW-0560">Oxidoreductase</keyword>
<dbReference type="PANTHER" id="PTHR42748">
    <property type="entry name" value="NITROGEN METABOLITE REPRESSION PROTEIN NMRA FAMILY MEMBER"/>
    <property type="match status" value="1"/>
</dbReference>
<feature type="domain" description="NmrA-like" evidence="4">
    <location>
        <begin position="1"/>
        <end position="284"/>
    </location>
</feature>
<evidence type="ECO:0000256" key="2">
    <source>
        <dbReference type="ARBA" id="ARBA00022857"/>
    </source>
</evidence>
<reference evidence="5" key="1">
    <citation type="submission" date="2022-07" db="EMBL/GenBank/DDBJ databases">
        <title>Phylogenomic reconstructions and comparative analyses of Kickxellomycotina fungi.</title>
        <authorList>
            <person name="Reynolds N.K."/>
            <person name="Stajich J.E."/>
            <person name="Barry K."/>
            <person name="Grigoriev I.V."/>
            <person name="Crous P."/>
            <person name="Smith M.E."/>
        </authorList>
    </citation>
    <scope>NUCLEOTIDE SEQUENCE</scope>
    <source>
        <strain evidence="5">NBRC 105414</strain>
    </source>
</reference>
<gene>
    <name evidence="5" type="ORF">H4R18_005111</name>
</gene>
<dbReference type="SUPFAM" id="SSF51735">
    <property type="entry name" value="NAD(P)-binding Rossmann-fold domains"/>
    <property type="match status" value="1"/>
</dbReference>
<organism evidence="5 6">
    <name type="scientific">Coemansia javaensis</name>
    <dbReference type="NCBI Taxonomy" id="2761396"/>
    <lineage>
        <taxon>Eukaryota</taxon>
        <taxon>Fungi</taxon>
        <taxon>Fungi incertae sedis</taxon>
        <taxon>Zoopagomycota</taxon>
        <taxon>Kickxellomycotina</taxon>
        <taxon>Kickxellomycetes</taxon>
        <taxon>Kickxellales</taxon>
        <taxon>Kickxellaceae</taxon>
        <taxon>Coemansia</taxon>
    </lineage>
</organism>